<dbReference type="PANTHER" id="PTHR39173:SF1">
    <property type="entry name" value="ACETYLTRANSFERASE"/>
    <property type="match status" value="1"/>
</dbReference>
<dbReference type="InterPro" id="IPR000182">
    <property type="entry name" value="GNAT_dom"/>
</dbReference>
<dbReference type="Pfam" id="PF13302">
    <property type="entry name" value="Acetyltransf_3"/>
    <property type="match status" value="1"/>
</dbReference>
<dbReference type="EC" id="2.3.1.-" evidence="2"/>
<organism evidence="2 3">
    <name type="scientific">Ideonella alba</name>
    <dbReference type="NCBI Taxonomy" id="2824118"/>
    <lineage>
        <taxon>Bacteria</taxon>
        <taxon>Pseudomonadati</taxon>
        <taxon>Pseudomonadota</taxon>
        <taxon>Betaproteobacteria</taxon>
        <taxon>Burkholderiales</taxon>
        <taxon>Sphaerotilaceae</taxon>
        <taxon>Ideonella</taxon>
    </lineage>
</organism>
<name>A0A941BF00_9BURK</name>
<evidence type="ECO:0000259" key="1">
    <source>
        <dbReference type="PROSITE" id="PS51186"/>
    </source>
</evidence>
<sequence>MTIDVCLIRPGPTHVERYAEALRRGWSADNVRGQAAADEELALLQADPQSYYARSDDRIGIGLVTLPDGSQAQRLPWMRRWIFAGDAMAGSINLRWQPGTEALPPHVLGHIGYAVVPWQQNRGIASAALSALLPEARALGLRWVELTTDEDNAASQRVIARCGGALVERFNKPAAYGGKPSQRWRIPL</sequence>
<evidence type="ECO:0000313" key="3">
    <source>
        <dbReference type="Proteomes" id="UP000676246"/>
    </source>
</evidence>
<evidence type="ECO:0000313" key="2">
    <source>
        <dbReference type="EMBL" id="MBQ0931606.1"/>
    </source>
</evidence>
<dbReference type="SUPFAM" id="SSF55729">
    <property type="entry name" value="Acyl-CoA N-acyltransferases (Nat)"/>
    <property type="match status" value="1"/>
</dbReference>
<dbReference type="AlphaFoldDB" id="A0A941BF00"/>
<reference evidence="2 3" key="1">
    <citation type="submission" date="2021-04" db="EMBL/GenBank/DDBJ databases">
        <title>The genome sequence of Ideonella sp. 3Y2.</title>
        <authorList>
            <person name="Liu Y."/>
        </authorList>
    </citation>
    <scope>NUCLEOTIDE SEQUENCE [LARGE SCALE GENOMIC DNA]</scope>
    <source>
        <strain evidence="2 3">3Y2</strain>
    </source>
</reference>
<dbReference type="EMBL" id="JAGQDD010000009">
    <property type="protein sequence ID" value="MBQ0931606.1"/>
    <property type="molecule type" value="Genomic_DNA"/>
</dbReference>
<dbReference type="PROSITE" id="PS51186">
    <property type="entry name" value="GNAT"/>
    <property type="match status" value="1"/>
</dbReference>
<gene>
    <name evidence="2" type="ORF">KAK03_14055</name>
</gene>
<dbReference type="GO" id="GO:0016747">
    <property type="term" value="F:acyltransferase activity, transferring groups other than amino-acyl groups"/>
    <property type="evidence" value="ECO:0007669"/>
    <property type="project" value="InterPro"/>
</dbReference>
<proteinExistence type="predicted"/>
<dbReference type="InterPro" id="IPR016181">
    <property type="entry name" value="Acyl_CoA_acyltransferase"/>
</dbReference>
<accession>A0A941BF00</accession>
<dbReference type="CDD" id="cd04301">
    <property type="entry name" value="NAT_SF"/>
    <property type="match status" value="1"/>
</dbReference>
<protein>
    <submittedName>
        <fullName evidence="2">GNAT family N-acetyltransferase</fullName>
        <ecNumber evidence="2">2.3.1.-</ecNumber>
    </submittedName>
</protein>
<dbReference type="RefSeq" id="WP_210854575.1">
    <property type="nucleotide sequence ID" value="NZ_JAGQDD010000009.1"/>
</dbReference>
<dbReference type="Gene3D" id="3.40.630.30">
    <property type="match status" value="1"/>
</dbReference>
<dbReference type="PANTHER" id="PTHR39173">
    <property type="entry name" value="ACETYLTRANSFERASE"/>
    <property type="match status" value="1"/>
</dbReference>
<keyword evidence="2" id="KW-0808">Transferase</keyword>
<dbReference type="Proteomes" id="UP000676246">
    <property type="component" value="Unassembled WGS sequence"/>
</dbReference>
<keyword evidence="2" id="KW-0012">Acyltransferase</keyword>
<comment type="caution">
    <text evidence="2">The sequence shown here is derived from an EMBL/GenBank/DDBJ whole genome shotgun (WGS) entry which is preliminary data.</text>
</comment>
<keyword evidence="3" id="KW-1185">Reference proteome</keyword>
<feature type="domain" description="N-acetyltransferase" evidence="1">
    <location>
        <begin position="31"/>
        <end position="188"/>
    </location>
</feature>